<reference evidence="4" key="1">
    <citation type="journal article" date="2014" name="Int. J. Syst. Evol. Microbiol.">
        <title>Complete genome sequence of Corynebacterium casei LMG S-19264T (=DSM 44701T), isolated from a smear-ripened cheese.</title>
        <authorList>
            <consortium name="US DOE Joint Genome Institute (JGI-PGF)"/>
            <person name="Walter F."/>
            <person name="Albersmeier A."/>
            <person name="Kalinowski J."/>
            <person name="Ruckert C."/>
        </authorList>
    </citation>
    <scope>NUCLEOTIDE SEQUENCE</scope>
    <source>
        <strain evidence="4">JCM 4834</strain>
    </source>
</reference>
<dbReference type="EMBL" id="BMVX01000015">
    <property type="protein sequence ID" value="GGZ77017.1"/>
    <property type="molecule type" value="Genomic_DNA"/>
</dbReference>
<reference evidence="5 6" key="2">
    <citation type="submission" date="2017-09" db="EMBL/GenBank/DDBJ databases">
        <authorList>
            <person name="Lee N."/>
            <person name="Cho B.-K."/>
        </authorList>
    </citation>
    <scope>NUCLEOTIDE SEQUENCE [LARGE SCALE GENOMIC DNA]</scope>
    <source>
        <strain evidence="5 6">ATCC 27467</strain>
    </source>
</reference>
<dbReference type="InterPro" id="IPR012495">
    <property type="entry name" value="TadE-like_dom"/>
</dbReference>
<dbReference type="Pfam" id="PF07811">
    <property type="entry name" value="TadE"/>
    <property type="match status" value="1"/>
</dbReference>
<proteinExistence type="predicted"/>
<evidence type="ECO:0000313" key="5">
    <source>
        <dbReference type="EMBL" id="QEU79037.1"/>
    </source>
</evidence>
<evidence type="ECO:0000256" key="1">
    <source>
        <dbReference type="SAM" id="MobiDB-lite"/>
    </source>
</evidence>
<dbReference type="OrthoDB" id="4336202at2"/>
<feature type="region of interest" description="Disordered" evidence="1">
    <location>
        <begin position="1"/>
        <end position="32"/>
    </location>
</feature>
<keyword evidence="2" id="KW-0472">Membrane</keyword>
<dbReference type="Proteomes" id="UP000634660">
    <property type="component" value="Unassembled WGS sequence"/>
</dbReference>
<sequence>MAGDGHTDRAHRHGLGRRGRAGAGTGSDRGRVRGAAGVVHRGRVRDRGQVAIEFLGTVPLILLLVAAVWECVLIGYAFSLAGNAADEAARAGAVHGDAASCDAAAREHIGGAWGVSTACGRSGDIYKVTVTLRIPVLHPSLNFGAITGTGGAAMEKGVE</sequence>
<evidence type="ECO:0000313" key="4">
    <source>
        <dbReference type="EMBL" id="GGZ77017.1"/>
    </source>
</evidence>
<evidence type="ECO:0000256" key="2">
    <source>
        <dbReference type="SAM" id="Phobius"/>
    </source>
</evidence>
<organism evidence="5 6">
    <name type="scientific">Streptomyces subrutilus</name>
    <dbReference type="NCBI Taxonomy" id="36818"/>
    <lineage>
        <taxon>Bacteria</taxon>
        <taxon>Bacillati</taxon>
        <taxon>Actinomycetota</taxon>
        <taxon>Actinomycetes</taxon>
        <taxon>Kitasatosporales</taxon>
        <taxon>Streptomycetaceae</taxon>
        <taxon>Streptomyces</taxon>
    </lineage>
</organism>
<reference evidence="4" key="3">
    <citation type="submission" date="2020-09" db="EMBL/GenBank/DDBJ databases">
        <authorList>
            <person name="Sun Q."/>
            <person name="Ohkuma M."/>
        </authorList>
    </citation>
    <scope>NUCLEOTIDE SEQUENCE</scope>
    <source>
        <strain evidence="4">JCM 4834</strain>
    </source>
</reference>
<name>A0A5P2UQR5_9ACTN</name>
<dbReference type="Proteomes" id="UP000326831">
    <property type="component" value="Chromosome"/>
</dbReference>
<gene>
    <name evidence="5" type="ORF">CP968_12655</name>
    <name evidence="4" type="ORF">GCM10010371_40950</name>
</gene>
<feature type="domain" description="TadE-like" evidence="3">
    <location>
        <begin position="48"/>
        <end position="90"/>
    </location>
</feature>
<dbReference type="AlphaFoldDB" id="A0A5P2UQR5"/>
<keyword evidence="6" id="KW-1185">Reference proteome</keyword>
<evidence type="ECO:0000313" key="6">
    <source>
        <dbReference type="Proteomes" id="UP000326831"/>
    </source>
</evidence>
<protein>
    <submittedName>
        <fullName evidence="5">Pilus assembly protein</fullName>
    </submittedName>
</protein>
<feature type="compositionally biased region" description="Basic residues" evidence="1">
    <location>
        <begin position="9"/>
        <end position="20"/>
    </location>
</feature>
<dbReference type="RefSeq" id="WP_150518106.1">
    <property type="nucleotide sequence ID" value="NZ_BMVX01000015.1"/>
</dbReference>
<keyword evidence="2" id="KW-0812">Transmembrane</keyword>
<dbReference type="EMBL" id="CP023701">
    <property type="protein sequence ID" value="QEU79037.1"/>
    <property type="molecule type" value="Genomic_DNA"/>
</dbReference>
<accession>A0A5P2UQR5</accession>
<evidence type="ECO:0000259" key="3">
    <source>
        <dbReference type="Pfam" id="PF07811"/>
    </source>
</evidence>
<dbReference type="KEGG" id="ssub:CP968_12655"/>
<feature type="transmembrane region" description="Helical" evidence="2">
    <location>
        <begin position="50"/>
        <end position="69"/>
    </location>
</feature>
<keyword evidence="2" id="KW-1133">Transmembrane helix</keyword>